<keyword evidence="3" id="KW-0804">Transcription</keyword>
<keyword evidence="2" id="KW-0238">DNA-binding</keyword>
<evidence type="ECO:0000313" key="6">
    <source>
        <dbReference type="Proteomes" id="UP000284379"/>
    </source>
</evidence>
<evidence type="ECO:0000256" key="2">
    <source>
        <dbReference type="ARBA" id="ARBA00023125"/>
    </source>
</evidence>
<dbReference type="InterPro" id="IPR018062">
    <property type="entry name" value="HTH_AraC-typ_CS"/>
</dbReference>
<evidence type="ECO:0000313" key="5">
    <source>
        <dbReference type="EMBL" id="RHB35492.1"/>
    </source>
</evidence>
<evidence type="ECO:0000256" key="1">
    <source>
        <dbReference type="ARBA" id="ARBA00023015"/>
    </source>
</evidence>
<keyword evidence="1" id="KW-0805">Transcription regulation</keyword>
<dbReference type="PRINTS" id="PR00032">
    <property type="entry name" value="HTHARAC"/>
</dbReference>
<reference evidence="5 6" key="1">
    <citation type="submission" date="2018-08" db="EMBL/GenBank/DDBJ databases">
        <title>A genome reference for cultivated species of the human gut microbiota.</title>
        <authorList>
            <person name="Zou Y."/>
            <person name="Xue W."/>
            <person name="Luo G."/>
        </authorList>
    </citation>
    <scope>NUCLEOTIDE SEQUENCE [LARGE SCALE GENOMIC DNA]</scope>
    <source>
        <strain evidence="5 6">AM40-30BH</strain>
    </source>
</reference>
<proteinExistence type="predicted"/>
<feature type="domain" description="HTH araC/xylS-type" evidence="4">
    <location>
        <begin position="181"/>
        <end position="279"/>
    </location>
</feature>
<dbReference type="Pfam" id="PF12833">
    <property type="entry name" value="HTH_18"/>
    <property type="match status" value="1"/>
</dbReference>
<dbReference type="InterPro" id="IPR011051">
    <property type="entry name" value="RmlC_Cupin_sf"/>
</dbReference>
<dbReference type="InterPro" id="IPR020449">
    <property type="entry name" value="Tscrpt_reg_AraC-type_HTH"/>
</dbReference>
<dbReference type="PANTHER" id="PTHR43280:SF27">
    <property type="entry name" value="TRANSCRIPTIONAL REGULATOR MTLR"/>
    <property type="match status" value="1"/>
</dbReference>
<dbReference type="PROSITE" id="PS00041">
    <property type="entry name" value="HTH_ARAC_FAMILY_1"/>
    <property type="match status" value="1"/>
</dbReference>
<dbReference type="InterPro" id="IPR018060">
    <property type="entry name" value="HTH_AraC"/>
</dbReference>
<organism evidence="5 6">
    <name type="scientific">Bacteroides nordii</name>
    <dbReference type="NCBI Taxonomy" id="291645"/>
    <lineage>
        <taxon>Bacteria</taxon>
        <taxon>Pseudomonadati</taxon>
        <taxon>Bacteroidota</taxon>
        <taxon>Bacteroidia</taxon>
        <taxon>Bacteroidales</taxon>
        <taxon>Bacteroidaceae</taxon>
        <taxon>Bacteroides</taxon>
    </lineage>
</organism>
<dbReference type="EMBL" id="QSGO01000006">
    <property type="protein sequence ID" value="RHB35492.1"/>
    <property type="molecule type" value="Genomic_DNA"/>
</dbReference>
<dbReference type="SUPFAM" id="SSF51182">
    <property type="entry name" value="RmlC-like cupins"/>
    <property type="match status" value="1"/>
</dbReference>
<evidence type="ECO:0000256" key="3">
    <source>
        <dbReference type="ARBA" id="ARBA00023163"/>
    </source>
</evidence>
<gene>
    <name evidence="5" type="ORF">DW888_10260</name>
</gene>
<dbReference type="SMART" id="SM00342">
    <property type="entry name" value="HTH_ARAC"/>
    <property type="match status" value="1"/>
</dbReference>
<name>A0A413VPN1_9BACE</name>
<comment type="caution">
    <text evidence="5">The sequence shown here is derived from an EMBL/GenBank/DDBJ whole genome shotgun (WGS) entry which is preliminary data.</text>
</comment>
<dbReference type="PANTHER" id="PTHR43280">
    <property type="entry name" value="ARAC-FAMILY TRANSCRIPTIONAL REGULATOR"/>
    <property type="match status" value="1"/>
</dbReference>
<accession>A0A413VPN1</accession>
<dbReference type="GO" id="GO:0043565">
    <property type="term" value="F:sequence-specific DNA binding"/>
    <property type="evidence" value="ECO:0007669"/>
    <property type="project" value="InterPro"/>
</dbReference>
<dbReference type="GO" id="GO:0003700">
    <property type="term" value="F:DNA-binding transcription factor activity"/>
    <property type="evidence" value="ECO:0007669"/>
    <property type="project" value="InterPro"/>
</dbReference>
<dbReference type="InterPro" id="IPR009057">
    <property type="entry name" value="Homeodomain-like_sf"/>
</dbReference>
<sequence>MKRIIREITPINNDDFFVLLNHPTAGFDFPTHYHYEFELNMVKHFEGKRIVGDSVENINGSDLVLIGPNTFHAWEANAEFRTHVITIQFSSELFGSSFINKNLFRPVKELLDLSARGIVFSEAEQKRILPRLLALADKRGFDSVIDFLIILNELAISPDKRVLCSPNFTQNHYEVKSRRIKIIHQYLQKNYSKRITVGEVAKLINMTESGFCHFFKKRTQKSFIDFLNDLRVGEAARMLLETTNTISEISYNCGFNNISNFNRIFKKKKGSTPTDYRERNMNKMTIY</sequence>
<dbReference type="AlphaFoldDB" id="A0A413VPN1"/>
<dbReference type="SUPFAM" id="SSF46689">
    <property type="entry name" value="Homeodomain-like"/>
    <property type="match status" value="2"/>
</dbReference>
<dbReference type="RefSeq" id="WP_122201462.1">
    <property type="nucleotide sequence ID" value="NZ_CABJFV010000006.1"/>
</dbReference>
<dbReference type="Proteomes" id="UP000284379">
    <property type="component" value="Unassembled WGS sequence"/>
</dbReference>
<dbReference type="Gene3D" id="1.10.10.60">
    <property type="entry name" value="Homeodomain-like"/>
    <property type="match status" value="2"/>
</dbReference>
<dbReference type="PROSITE" id="PS01124">
    <property type="entry name" value="HTH_ARAC_FAMILY_2"/>
    <property type="match status" value="1"/>
</dbReference>
<protein>
    <submittedName>
        <fullName evidence="5">AraC family transcriptional regulator</fullName>
    </submittedName>
</protein>
<evidence type="ECO:0000259" key="4">
    <source>
        <dbReference type="PROSITE" id="PS01124"/>
    </source>
</evidence>